<evidence type="ECO:0000313" key="18">
    <source>
        <dbReference type="Proteomes" id="UP001481872"/>
    </source>
</evidence>
<dbReference type="Pfam" id="PF00122">
    <property type="entry name" value="E1-E2_ATPase"/>
    <property type="match status" value="1"/>
</dbReference>
<feature type="transmembrane region" description="Helical" evidence="15">
    <location>
        <begin position="870"/>
        <end position="887"/>
    </location>
</feature>
<dbReference type="Gene3D" id="1.20.1110.10">
    <property type="entry name" value="Calcium-transporting ATPase, transmembrane domain"/>
    <property type="match status" value="1"/>
</dbReference>
<dbReference type="EMBL" id="JBBNPS010000036">
    <property type="protein sequence ID" value="MEQ3354335.1"/>
    <property type="molecule type" value="Genomic_DNA"/>
</dbReference>
<evidence type="ECO:0000256" key="15">
    <source>
        <dbReference type="SAM" id="Phobius"/>
    </source>
</evidence>
<evidence type="ECO:0000256" key="4">
    <source>
        <dbReference type="ARBA" id="ARBA00022568"/>
    </source>
</evidence>
<evidence type="ECO:0000256" key="14">
    <source>
        <dbReference type="ARBA" id="ARBA00023136"/>
    </source>
</evidence>
<dbReference type="SUPFAM" id="SSF81653">
    <property type="entry name" value="Calcium ATPase, transduction domain A"/>
    <property type="match status" value="1"/>
</dbReference>
<feature type="transmembrane region" description="Helical" evidence="15">
    <location>
        <begin position="80"/>
        <end position="96"/>
    </location>
</feature>
<keyword evidence="18" id="KW-1185">Reference proteome</keyword>
<proteinExistence type="predicted"/>
<feature type="transmembrane region" description="Helical" evidence="15">
    <location>
        <begin position="726"/>
        <end position="745"/>
    </location>
</feature>
<dbReference type="PANTHER" id="PTHR24093:SF506">
    <property type="entry name" value="CATION-TRANSPORTING ATPASE PMA1"/>
    <property type="match status" value="1"/>
</dbReference>
<dbReference type="Gene3D" id="3.40.50.1000">
    <property type="entry name" value="HAD superfamily/HAD-like"/>
    <property type="match status" value="1"/>
</dbReference>
<evidence type="ECO:0000256" key="12">
    <source>
        <dbReference type="ARBA" id="ARBA00022989"/>
    </source>
</evidence>
<keyword evidence="5 15" id="KW-0812">Transmembrane</keyword>
<keyword evidence="13" id="KW-0406">Ion transport</keyword>
<dbReference type="InterPro" id="IPR006068">
    <property type="entry name" value="ATPase_P-typ_cation-transptr_C"/>
</dbReference>
<dbReference type="Proteomes" id="UP001481872">
    <property type="component" value="Unassembled WGS sequence"/>
</dbReference>
<dbReference type="SFLD" id="SFLDG00002">
    <property type="entry name" value="C1.7:_P-type_atpase_like"/>
    <property type="match status" value="1"/>
</dbReference>
<dbReference type="InterPro" id="IPR018303">
    <property type="entry name" value="ATPase_P-typ_P_site"/>
</dbReference>
<keyword evidence="6" id="KW-0479">Metal-binding</keyword>
<keyword evidence="10" id="KW-0460">Magnesium</keyword>
<evidence type="ECO:0000256" key="10">
    <source>
        <dbReference type="ARBA" id="ARBA00022842"/>
    </source>
</evidence>
<dbReference type="InterPro" id="IPR008250">
    <property type="entry name" value="ATPase_P-typ_transduc_dom_A_sf"/>
</dbReference>
<dbReference type="SFLD" id="SFLDF00027">
    <property type="entry name" value="p-type_atpase"/>
    <property type="match status" value="1"/>
</dbReference>
<dbReference type="InterPro" id="IPR023214">
    <property type="entry name" value="HAD_sf"/>
</dbReference>
<feature type="transmembrane region" description="Helical" evidence="15">
    <location>
        <begin position="766"/>
        <end position="788"/>
    </location>
</feature>
<gene>
    <name evidence="17" type="ORF">AAA081_08525</name>
</gene>
<dbReference type="InterPro" id="IPR004014">
    <property type="entry name" value="ATPase_P-typ_cation-transptr_N"/>
</dbReference>
<dbReference type="PROSITE" id="PS00154">
    <property type="entry name" value="ATPASE_E1_E2"/>
    <property type="match status" value="1"/>
</dbReference>
<keyword evidence="7" id="KW-0547">Nucleotide-binding</keyword>
<feature type="transmembrane region" description="Helical" evidence="15">
    <location>
        <begin position="800"/>
        <end position="819"/>
    </location>
</feature>
<dbReference type="InterPro" id="IPR023298">
    <property type="entry name" value="ATPase_P-typ_TM_dom_sf"/>
</dbReference>
<comment type="subcellular location">
    <subcellularLocation>
        <location evidence="1">Membrane</location>
        <topology evidence="1">Multi-pass membrane protein</topology>
    </subcellularLocation>
</comment>
<dbReference type="PRINTS" id="PR00119">
    <property type="entry name" value="CATATPASE"/>
</dbReference>
<reference evidence="17 18" key="1">
    <citation type="submission" date="2024-04" db="EMBL/GenBank/DDBJ databases">
        <title>Human intestinal bacterial collection.</title>
        <authorList>
            <person name="Pauvert C."/>
            <person name="Hitch T.C.A."/>
            <person name="Clavel T."/>
        </authorList>
    </citation>
    <scope>NUCLEOTIDE SEQUENCE [LARGE SCALE GENOMIC DNA]</scope>
    <source>
        <strain evidence="17 18">CLA-SR-H026</strain>
    </source>
</reference>
<keyword evidence="11" id="KW-1278">Translocase</keyword>
<dbReference type="PRINTS" id="PR00120">
    <property type="entry name" value="HATPASE"/>
</dbReference>
<dbReference type="InterPro" id="IPR036412">
    <property type="entry name" value="HAD-like_sf"/>
</dbReference>
<dbReference type="RefSeq" id="WP_349054609.1">
    <property type="nucleotide sequence ID" value="NZ_JBBNPS010000036.1"/>
</dbReference>
<evidence type="ECO:0000256" key="6">
    <source>
        <dbReference type="ARBA" id="ARBA00022723"/>
    </source>
</evidence>
<dbReference type="Gene3D" id="2.70.150.10">
    <property type="entry name" value="Calcium-transporting ATPase, cytoplasmic transduction domain A"/>
    <property type="match status" value="1"/>
</dbReference>
<sequence>MDWYKMSAREVLDELSADDKKGLAPEDAEKRLGKYGTNELQEEEGKSFAKKLAEQFLDPMIIILLIAAIISGAVGEMVDSVIILAIVIVNAVLSIVQEGKAEEAIAALKKMSSPTVKVIRGGRPVEIDSVRVVPGDLVVLETGDIVPADMRLIESTNLKIDESSLTGESVSVEKDATVTLEDDAGIGDRENYAYSASIVTYGRGKGIVTATGEDTEIGKIATTLSTMEEEQTPLQKKLAGLSKTLGILVVVVCAVVFIVGKLYGHDTLRMFMTSVSLAVAAIPEGLPAIVTIVLSMGMGNMAKRHAIVKRLLAVETLGTTTYICSDKTGTLTQNEMTVTKVYLDGKVMDVSGTGYAPEGEISHEGAAVSVDDVKGLKTLSTIATLTNDADLIEENGTYSILGDPTEGALITLAGKLGVKEEALEEEFPRIGEIPFDSDRKMMSTFHENFFDNKVSSFTKGAPDVVLKNCKYLFKDGEIVELTDADRKAILEQNNAFAQEALRVLAFAFRNYDAMPADPSTEENEKDMVFVGLTGMIDPARPEVKAAIKECRNAGIVPVMITGDYLLTAKAIAEELGILREGDKAMMGEELNDKIPEEIREIVKTTRVFARVSPENKVQIVTALKENGEIAAMTGDGVNDAPAIKKADIGIAMGITGTDVAKNTADVILTDDNFATIVNAVEEGRIIYANIKKFVTFLLSCNIGEVLVVFLSIIMNLPTPFLPIQLLWLNLVTDSFPALALGVEKGEEETMFEPPRDPKEPILDRNITITIIIQSLAITAATLGVYYYALTTHGMDGDGLVYSRTMAFSTLVFSELFRSFSSRSIDDTLFKMGFFTNKRLNQAVLFSLAMVLVVLYVPFLENLFHMTDLNMVDWAIVLVCALIPLVIGEIQKMIRFKQTHIGDVKNK</sequence>
<dbReference type="InterPro" id="IPR001757">
    <property type="entry name" value="P_typ_ATPase"/>
</dbReference>
<evidence type="ECO:0000256" key="8">
    <source>
        <dbReference type="ARBA" id="ARBA00022837"/>
    </source>
</evidence>
<accession>A0ABV1J816</accession>
<feature type="transmembrane region" description="Helical" evidence="15">
    <location>
        <begin position="270"/>
        <end position="294"/>
    </location>
</feature>
<dbReference type="Gene3D" id="3.40.1110.10">
    <property type="entry name" value="Calcium-transporting ATPase, cytoplasmic domain N"/>
    <property type="match status" value="1"/>
</dbReference>
<feature type="domain" description="Cation-transporting P-type ATPase N-terminal" evidence="16">
    <location>
        <begin position="2"/>
        <end position="76"/>
    </location>
</feature>
<dbReference type="Pfam" id="PF00690">
    <property type="entry name" value="Cation_ATPase_N"/>
    <property type="match status" value="1"/>
</dbReference>
<organism evidence="17 18">
    <name type="scientific">Aedoeadaptatus acetigenes</name>
    <dbReference type="NCBI Taxonomy" id="2981723"/>
    <lineage>
        <taxon>Bacteria</taxon>
        <taxon>Bacillati</taxon>
        <taxon>Bacillota</taxon>
        <taxon>Tissierellia</taxon>
        <taxon>Tissierellales</taxon>
        <taxon>Peptoniphilaceae</taxon>
        <taxon>Aedoeadaptatus</taxon>
    </lineage>
</organism>
<evidence type="ECO:0000256" key="5">
    <source>
        <dbReference type="ARBA" id="ARBA00022692"/>
    </source>
</evidence>
<dbReference type="NCBIfam" id="TIGR01517">
    <property type="entry name" value="ATPase-IIB_Ca"/>
    <property type="match status" value="1"/>
</dbReference>
<dbReference type="InterPro" id="IPR059000">
    <property type="entry name" value="ATPase_P-type_domA"/>
</dbReference>
<feature type="transmembrane region" description="Helical" evidence="15">
    <location>
        <begin position="56"/>
        <end position="74"/>
    </location>
</feature>
<dbReference type="SFLD" id="SFLDS00003">
    <property type="entry name" value="Haloacid_Dehalogenase"/>
    <property type="match status" value="1"/>
</dbReference>
<dbReference type="SUPFAM" id="SSF81665">
    <property type="entry name" value="Calcium ATPase, transmembrane domain M"/>
    <property type="match status" value="1"/>
</dbReference>
<evidence type="ECO:0000313" key="17">
    <source>
        <dbReference type="EMBL" id="MEQ3354335.1"/>
    </source>
</evidence>
<evidence type="ECO:0000256" key="9">
    <source>
        <dbReference type="ARBA" id="ARBA00022840"/>
    </source>
</evidence>
<keyword evidence="9" id="KW-0067">ATP-binding</keyword>
<dbReference type="SMART" id="SM00831">
    <property type="entry name" value="Cation_ATPase_N"/>
    <property type="match status" value="1"/>
</dbReference>
<keyword evidence="4" id="KW-0109">Calcium transport</keyword>
<evidence type="ECO:0000256" key="13">
    <source>
        <dbReference type="ARBA" id="ARBA00023065"/>
    </source>
</evidence>
<dbReference type="SUPFAM" id="SSF56784">
    <property type="entry name" value="HAD-like"/>
    <property type="match status" value="1"/>
</dbReference>
<name>A0ABV1J816_9FIRM</name>
<keyword evidence="3" id="KW-0813">Transport</keyword>
<dbReference type="Pfam" id="PF00689">
    <property type="entry name" value="Cation_ATPase_C"/>
    <property type="match status" value="1"/>
</dbReference>
<dbReference type="SUPFAM" id="SSF81660">
    <property type="entry name" value="Metal cation-transporting ATPase, ATP-binding domain N"/>
    <property type="match status" value="1"/>
</dbReference>
<dbReference type="Pfam" id="PF13246">
    <property type="entry name" value="Cation_ATPase"/>
    <property type="match status" value="1"/>
</dbReference>
<dbReference type="PANTHER" id="PTHR24093">
    <property type="entry name" value="CATION TRANSPORTING ATPASE"/>
    <property type="match status" value="1"/>
</dbReference>
<feature type="transmembrane region" description="Helical" evidence="15">
    <location>
        <begin position="245"/>
        <end position="264"/>
    </location>
</feature>
<dbReference type="InterPro" id="IPR044492">
    <property type="entry name" value="P_typ_ATPase_HD_dom"/>
</dbReference>
<feature type="transmembrane region" description="Helical" evidence="15">
    <location>
        <begin position="693"/>
        <end position="714"/>
    </location>
</feature>
<feature type="transmembrane region" description="Helical" evidence="15">
    <location>
        <begin position="839"/>
        <end position="858"/>
    </location>
</feature>
<evidence type="ECO:0000256" key="1">
    <source>
        <dbReference type="ARBA" id="ARBA00004141"/>
    </source>
</evidence>
<keyword evidence="14 15" id="KW-0472">Membrane</keyword>
<evidence type="ECO:0000256" key="11">
    <source>
        <dbReference type="ARBA" id="ARBA00022967"/>
    </source>
</evidence>
<comment type="caution">
    <text evidence="17">The sequence shown here is derived from an EMBL/GenBank/DDBJ whole genome shotgun (WGS) entry which is preliminary data.</text>
</comment>
<keyword evidence="8" id="KW-0106">Calcium</keyword>
<dbReference type="InterPro" id="IPR023299">
    <property type="entry name" value="ATPase_P-typ_cyto_dom_N"/>
</dbReference>
<dbReference type="EC" id="7.2.2.10" evidence="2"/>
<keyword evidence="12 15" id="KW-1133">Transmembrane helix</keyword>
<evidence type="ECO:0000256" key="2">
    <source>
        <dbReference type="ARBA" id="ARBA00012790"/>
    </source>
</evidence>
<evidence type="ECO:0000256" key="3">
    <source>
        <dbReference type="ARBA" id="ARBA00022448"/>
    </source>
</evidence>
<protein>
    <recommendedName>
        <fullName evidence="2">P-type Ca(2+) transporter</fullName>
        <ecNumber evidence="2">7.2.2.10</ecNumber>
    </recommendedName>
</protein>
<dbReference type="InterPro" id="IPR006408">
    <property type="entry name" value="P-type_ATPase_IIB"/>
</dbReference>
<evidence type="ECO:0000256" key="7">
    <source>
        <dbReference type="ARBA" id="ARBA00022741"/>
    </source>
</evidence>
<evidence type="ECO:0000259" key="16">
    <source>
        <dbReference type="SMART" id="SM00831"/>
    </source>
</evidence>
<dbReference type="NCBIfam" id="TIGR01494">
    <property type="entry name" value="ATPase_P-type"/>
    <property type="match status" value="3"/>
</dbReference>